<dbReference type="InterPro" id="IPR052732">
    <property type="entry name" value="Cell-binding_unc_protein"/>
</dbReference>
<evidence type="ECO:0000313" key="2">
    <source>
        <dbReference type="Proteomes" id="UP000777265"/>
    </source>
</evidence>
<gene>
    <name evidence="1" type="ORF">GXY80_06185</name>
</gene>
<accession>A0A971S0D6</accession>
<name>A0A971S0D6_9BACT</name>
<comment type="caution">
    <text evidence="1">The sequence shown here is derived from an EMBL/GenBank/DDBJ whole genome shotgun (WGS) entry which is preliminary data.</text>
</comment>
<evidence type="ECO:0000313" key="1">
    <source>
        <dbReference type="EMBL" id="NLW35058.1"/>
    </source>
</evidence>
<proteinExistence type="predicted"/>
<reference evidence="1" key="2">
    <citation type="submission" date="2020-01" db="EMBL/GenBank/DDBJ databases">
        <authorList>
            <person name="Campanaro S."/>
        </authorList>
    </citation>
    <scope>NUCLEOTIDE SEQUENCE</scope>
    <source>
        <strain evidence="1">AS06rmzACSIP_7</strain>
    </source>
</reference>
<dbReference type="EMBL" id="JAAYEE010000102">
    <property type="protein sequence ID" value="NLW35058.1"/>
    <property type="molecule type" value="Genomic_DNA"/>
</dbReference>
<organism evidence="1 2">
    <name type="scientific">Syntrophorhabdus aromaticivorans</name>
    <dbReference type="NCBI Taxonomy" id="328301"/>
    <lineage>
        <taxon>Bacteria</taxon>
        <taxon>Pseudomonadati</taxon>
        <taxon>Thermodesulfobacteriota</taxon>
        <taxon>Syntrophorhabdia</taxon>
        <taxon>Syntrophorhabdales</taxon>
        <taxon>Syntrophorhabdaceae</taxon>
        <taxon>Syntrophorhabdus</taxon>
    </lineage>
</organism>
<protein>
    <submittedName>
        <fullName evidence="1">AAA family ATPase</fullName>
    </submittedName>
</protein>
<dbReference type="PANTHER" id="PTHR43883">
    <property type="entry name" value="SLR0207 PROTEIN"/>
    <property type="match status" value="1"/>
</dbReference>
<dbReference type="InterPro" id="IPR027417">
    <property type="entry name" value="P-loop_NTPase"/>
</dbReference>
<dbReference type="Proteomes" id="UP000777265">
    <property type="component" value="Unassembled WGS sequence"/>
</dbReference>
<dbReference type="SUPFAM" id="SSF52540">
    <property type="entry name" value="P-loop containing nucleoside triphosphate hydrolases"/>
    <property type="match status" value="1"/>
</dbReference>
<dbReference type="Gene3D" id="3.40.50.300">
    <property type="entry name" value="P-loop containing nucleotide triphosphate hydrolases"/>
    <property type="match status" value="1"/>
</dbReference>
<dbReference type="AlphaFoldDB" id="A0A971S0D6"/>
<dbReference type="Pfam" id="PF13671">
    <property type="entry name" value="AAA_33"/>
    <property type="match status" value="1"/>
</dbReference>
<reference evidence="1" key="1">
    <citation type="journal article" date="2020" name="Biotechnol. Biofuels">
        <title>New insights from the biogas microbiome by comprehensive genome-resolved metagenomics of nearly 1600 species originating from multiple anaerobic digesters.</title>
        <authorList>
            <person name="Campanaro S."/>
            <person name="Treu L."/>
            <person name="Rodriguez-R L.M."/>
            <person name="Kovalovszki A."/>
            <person name="Ziels R.M."/>
            <person name="Maus I."/>
            <person name="Zhu X."/>
            <person name="Kougias P.G."/>
            <person name="Basile A."/>
            <person name="Luo G."/>
            <person name="Schluter A."/>
            <person name="Konstantinidis K.T."/>
            <person name="Angelidaki I."/>
        </authorList>
    </citation>
    <scope>NUCLEOTIDE SEQUENCE</scope>
    <source>
        <strain evidence="1">AS06rmzACSIP_7</strain>
    </source>
</reference>
<dbReference type="InterPro" id="IPR011009">
    <property type="entry name" value="Kinase-like_dom_sf"/>
</dbReference>
<dbReference type="PANTHER" id="PTHR43883:SF1">
    <property type="entry name" value="GLUCONOKINASE"/>
    <property type="match status" value="1"/>
</dbReference>
<dbReference type="SUPFAM" id="SSF56112">
    <property type="entry name" value="Protein kinase-like (PK-like)"/>
    <property type="match status" value="1"/>
</dbReference>
<sequence>MDETPKDLIDFLLNPGSYPEGTTGVSHIETHISHVFLCDDFVYKIKKPVNFGFLDFSTLRKRHFYCRQEVSLNARLAKDIYLGVQPLFKRKGAYTFVTGAKDRVAEYAVKMRRIPLNCLLSKLIGEGKPLYRDLEEVGRVLALFHRDAPPYKGSRLGGLETIVGATEENFEQIQPFCGVTLQDSVYARLADYTRGFIADHKGRFSWRRKAGYVRDGHGDLHCQHICLEHPPIIFDCIEFNEGFRIIDVLQDIAFLFMDLEYQGRFDLSSRLFKAYFGQESGLFDGPLLQFYRVYRSVVRGKVEGFAAQAIDDQAAKDKAMDRARNYFGLADYYVRHFQKPFNPVVFMGLSGSGKSTIARDFSPNSIILRSDEIRKEITGIRPGTHAYSAFRKGIYTQELTRQVYCTLLEKAINHAKKGRKVIVDATYLKASQRKDFFQTCMENGLNPFFIHCFAAEDVLKTRIRERIREGTDVSDADLAVLENQLQHLEEPEELPCYRVLRINTEDVLHRIIYALREFL</sequence>